<dbReference type="Gene3D" id="3.40.50.720">
    <property type="entry name" value="NAD(P)-binding Rossmann-like Domain"/>
    <property type="match status" value="1"/>
</dbReference>
<accession>A0A523UNL4</accession>
<dbReference type="InterPro" id="IPR050721">
    <property type="entry name" value="Trk_Ktr_HKT_K-transport"/>
</dbReference>
<reference evidence="3 4" key="1">
    <citation type="submission" date="2019-03" db="EMBL/GenBank/DDBJ databases">
        <title>Metabolic potential of uncultured bacteria and archaea associated with petroleum seepage in deep-sea sediments.</title>
        <authorList>
            <person name="Dong X."/>
            <person name="Hubert C."/>
        </authorList>
    </citation>
    <scope>NUCLEOTIDE SEQUENCE [LARGE SCALE GENOMIC DNA]</scope>
    <source>
        <strain evidence="3">E44_bin18</strain>
    </source>
</reference>
<dbReference type="SUPFAM" id="SSF116726">
    <property type="entry name" value="TrkA C-terminal domain-like"/>
    <property type="match status" value="1"/>
</dbReference>
<dbReference type="AlphaFoldDB" id="A0A523UNL4"/>
<dbReference type="InterPro" id="IPR003148">
    <property type="entry name" value="RCK_N"/>
</dbReference>
<protein>
    <submittedName>
        <fullName evidence="3">TrkA family potassium uptake protein</fullName>
    </submittedName>
</protein>
<evidence type="ECO:0000313" key="4">
    <source>
        <dbReference type="Proteomes" id="UP000315525"/>
    </source>
</evidence>
<dbReference type="InterPro" id="IPR006037">
    <property type="entry name" value="RCK_C"/>
</dbReference>
<dbReference type="InterPro" id="IPR036291">
    <property type="entry name" value="NAD(P)-bd_dom_sf"/>
</dbReference>
<comment type="caution">
    <text evidence="3">The sequence shown here is derived from an EMBL/GenBank/DDBJ whole genome shotgun (WGS) entry which is preliminary data.</text>
</comment>
<dbReference type="GO" id="GO:0008324">
    <property type="term" value="F:monoatomic cation transmembrane transporter activity"/>
    <property type="evidence" value="ECO:0007669"/>
    <property type="project" value="InterPro"/>
</dbReference>
<gene>
    <name evidence="3" type="ORF">E3J62_11755</name>
</gene>
<proteinExistence type="predicted"/>
<dbReference type="Proteomes" id="UP000315525">
    <property type="component" value="Unassembled WGS sequence"/>
</dbReference>
<dbReference type="PANTHER" id="PTHR43833:SF7">
    <property type="entry name" value="KTR SYSTEM POTASSIUM UPTAKE PROTEIN C"/>
    <property type="match status" value="1"/>
</dbReference>
<name>A0A523UNL4_UNCT6</name>
<sequence length="227" mass="24494">MRQFAVIGLGRFGSSVARTLVERGHEVLAIDSEEEKVAEIADQVTHAVQLDASDEKALRSVGVADVDVAVVSVGDISASILITLLLKELGVGLVASKALDALHAKVLRRVGADKIIFPERDMGVRVADSLSTPGIFDYIEVSPTHSIVELVAPGSLQSKTMRELDLRAKYGVNVIAIKRKKPKISKEGASEIEEEFILGPTADEQIVHGDLLVLLGKDEDIEKLKRL</sequence>
<feature type="domain" description="RCK N-terminal" evidence="1">
    <location>
        <begin position="1"/>
        <end position="116"/>
    </location>
</feature>
<dbReference type="EMBL" id="SOJN01000142">
    <property type="protein sequence ID" value="TET44009.1"/>
    <property type="molecule type" value="Genomic_DNA"/>
</dbReference>
<dbReference type="Gene3D" id="3.30.70.1450">
    <property type="entry name" value="Regulator of K+ conductance, C-terminal domain"/>
    <property type="match status" value="1"/>
</dbReference>
<dbReference type="Pfam" id="PF02080">
    <property type="entry name" value="TrkA_C"/>
    <property type="match status" value="1"/>
</dbReference>
<organism evidence="3 4">
    <name type="scientific">candidate division TA06 bacterium</name>
    <dbReference type="NCBI Taxonomy" id="2250710"/>
    <lineage>
        <taxon>Bacteria</taxon>
        <taxon>Bacteria division TA06</taxon>
    </lineage>
</organism>
<dbReference type="PROSITE" id="PS51201">
    <property type="entry name" value="RCK_N"/>
    <property type="match status" value="1"/>
</dbReference>
<feature type="domain" description="RCK C-terminal" evidence="2">
    <location>
        <begin position="133"/>
        <end position="227"/>
    </location>
</feature>
<dbReference type="PANTHER" id="PTHR43833">
    <property type="entry name" value="POTASSIUM CHANNEL PROTEIN 2-RELATED-RELATED"/>
    <property type="match status" value="1"/>
</dbReference>
<dbReference type="Pfam" id="PF02254">
    <property type="entry name" value="TrkA_N"/>
    <property type="match status" value="1"/>
</dbReference>
<dbReference type="GO" id="GO:0006813">
    <property type="term" value="P:potassium ion transport"/>
    <property type="evidence" value="ECO:0007669"/>
    <property type="project" value="InterPro"/>
</dbReference>
<dbReference type="InterPro" id="IPR036721">
    <property type="entry name" value="RCK_C_sf"/>
</dbReference>
<dbReference type="PROSITE" id="PS51202">
    <property type="entry name" value="RCK_C"/>
    <property type="match status" value="1"/>
</dbReference>
<evidence type="ECO:0000313" key="3">
    <source>
        <dbReference type="EMBL" id="TET44009.1"/>
    </source>
</evidence>
<evidence type="ECO:0000259" key="1">
    <source>
        <dbReference type="PROSITE" id="PS51201"/>
    </source>
</evidence>
<evidence type="ECO:0000259" key="2">
    <source>
        <dbReference type="PROSITE" id="PS51202"/>
    </source>
</evidence>
<dbReference type="SUPFAM" id="SSF51735">
    <property type="entry name" value="NAD(P)-binding Rossmann-fold domains"/>
    <property type="match status" value="1"/>
</dbReference>